<dbReference type="AlphaFoldDB" id="A0A744YC88"/>
<protein>
    <submittedName>
        <fullName evidence="1">Uncharacterized protein</fullName>
    </submittedName>
</protein>
<dbReference type="EMBL" id="DAAUSE010000061">
    <property type="protein sequence ID" value="HAF2996268.1"/>
    <property type="molecule type" value="Genomic_DNA"/>
</dbReference>
<accession>A0A744YC88</accession>
<organism evidence="1">
    <name type="scientific">Salmonella typhi</name>
    <dbReference type="NCBI Taxonomy" id="90370"/>
    <lineage>
        <taxon>Bacteria</taxon>
        <taxon>Pseudomonadati</taxon>
        <taxon>Pseudomonadota</taxon>
        <taxon>Gammaproteobacteria</taxon>
        <taxon>Enterobacterales</taxon>
        <taxon>Enterobacteriaceae</taxon>
        <taxon>Salmonella</taxon>
    </lineage>
</organism>
<name>A0A744YC88_SALTI</name>
<comment type="caution">
    <text evidence="1">The sequence shown here is derived from an EMBL/GenBank/DDBJ whole genome shotgun (WGS) entry which is preliminary data.</text>
</comment>
<reference evidence="1" key="1">
    <citation type="journal article" date="2018" name="Genome Biol.">
        <title>SKESA: strategic k-mer extension for scrupulous assemblies.</title>
        <authorList>
            <person name="Souvorov A."/>
            <person name="Agarwala R."/>
            <person name="Lipman D.J."/>
        </authorList>
    </citation>
    <scope>NUCLEOTIDE SEQUENCE</scope>
    <source>
        <strain evidence="1">99 07158</strain>
    </source>
</reference>
<evidence type="ECO:0000313" key="1">
    <source>
        <dbReference type="EMBL" id="HAF2996268.1"/>
    </source>
</evidence>
<proteinExistence type="predicted"/>
<sequence length="52" mass="5767">MAFNPLNRQTMGGSWSGTVAFNPLIGRPWRDYCRVPGHLTTYSSVHDGMLVA</sequence>
<gene>
    <name evidence="1" type="ORF">G7129_004733</name>
</gene>
<reference evidence="1" key="2">
    <citation type="submission" date="2020-02" db="EMBL/GenBank/DDBJ databases">
        <authorList>
            <consortium name="NCBI Pathogen Detection Project"/>
        </authorList>
    </citation>
    <scope>NUCLEOTIDE SEQUENCE</scope>
    <source>
        <strain evidence="1">99 07158</strain>
    </source>
</reference>